<gene>
    <name evidence="1" type="ORF">BW34_01616</name>
</gene>
<dbReference type="eggNOG" id="ENOG5033IQX">
    <property type="taxonomic scope" value="Bacteria"/>
</dbReference>
<evidence type="ECO:0008006" key="3">
    <source>
        <dbReference type="Google" id="ProtNLM"/>
    </source>
</evidence>
<dbReference type="OrthoDB" id="7067000at2"/>
<dbReference type="Pfam" id="PF11211">
    <property type="entry name" value="DUF2997"/>
    <property type="match status" value="1"/>
</dbReference>
<dbReference type="RefSeq" id="WP_036311125.1">
    <property type="nucleotide sequence ID" value="NZ_CP031421.1"/>
</dbReference>
<organism evidence="1 2">
    <name type="scientific">Microbacterium oleivorans</name>
    <dbReference type="NCBI Taxonomy" id="273677"/>
    <lineage>
        <taxon>Bacteria</taxon>
        <taxon>Bacillati</taxon>
        <taxon>Actinomycetota</taxon>
        <taxon>Actinomycetes</taxon>
        <taxon>Micrococcales</taxon>
        <taxon>Microbacteriaceae</taxon>
        <taxon>Microbacterium</taxon>
    </lineage>
</organism>
<dbReference type="EMBL" id="JFYO01000005">
    <property type="protein sequence ID" value="EZP27627.1"/>
    <property type="molecule type" value="Genomic_DNA"/>
</dbReference>
<evidence type="ECO:0000313" key="1">
    <source>
        <dbReference type="EMBL" id="EZP27627.1"/>
    </source>
</evidence>
<dbReference type="GeneID" id="91430483"/>
<accession>A0A031FTL7</accession>
<protein>
    <recommendedName>
        <fullName evidence="3">DUF2997 domain-containing protein</fullName>
    </recommendedName>
</protein>
<dbReference type="KEGG" id="moo:BWL13_00063"/>
<name>A0A031FTL7_9MICO</name>
<evidence type="ECO:0000313" key="2">
    <source>
        <dbReference type="Proteomes" id="UP000024001"/>
    </source>
</evidence>
<keyword evidence="2" id="KW-1185">Reference proteome</keyword>
<dbReference type="Proteomes" id="UP000024001">
    <property type="component" value="Unassembled WGS sequence"/>
</dbReference>
<dbReference type="PATRIC" id="fig|273677.3.peg.1599"/>
<proteinExistence type="predicted"/>
<comment type="caution">
    <text evidence="1">The sequence shown here is derived from an EMBL/GenBank/DDBJ whole genome shotgun (WGS) entry which is preliminary data.</text>
</comment>
<dbReference type="InterPro" id="IPR021375">
    <property type="entry name" value="DUF2997"/>
</dbReference>
<dbReference type="AlphaFoldDB" id="A0A031FTL7"/>
<sequence length="68" mass="7488">MKKLVVQLRPDGSVAAETFGMTGAECLDYIEQLEALLDAETTSSQFTEDYTRVASAASDSLLQEDRDR</sequence>
<reference evidence="1 2" key="1">
    <citation type="submission" date="2014-03" db="EMBL/GenBank/DDBJ databases">
        <title>Draft Genome Sequences of 13 Willow Endophytes.</title>
        <authorList>
            <person name="Gan H.Y."/>
            <person name="Gan H.M."/>
            <person name="Savka M.A."/>
            <person name="Hudson A.O."/>
        </authorList>
    </citation>
    <scope>NUCLEOTIDE SEQUENCE [LARGE SCALE GENOMIC DNA]</scope>
    <source>
        <strain evidence="1 2">RIT293</strain>
    </source>
</reference>